<dbReference type="AlphaFoldDB" id="A0A8B6C3V5"/>
<gene>
    <name evidence="1" type="ORF">MGAL_10B034415</name>
</gene>
<dbReference type="Proteomes" id="UP000596742">
    <property type="component" value="Unassembled WGS sequence"/>
</dbReference>
<accession>A0A8B6C3V5</accession>
<protein>
    <submittedName>
        <fullName evidence="1">Uncharacterized protein</fullName>
    </submittedName>
</protein>
<organism evidence="1 2">
    <name type="scientific">Mytilus galloprovincialis</name>
    <name type="common">Mediterranean mussel</name>
    <dbReference type="NCBI Taxonomy" id="29158"/>
    <lineage>
        <taxon>Eukaryota</taxon>
        <taxon>Metazoa</taxon>
        <taxon>Spiralia</taxon>
        <taxon>Lophotrochozoa</taxon>
        <taxon>Mollusca</taxon>
        <taxon>Bivalvia</taxon>
        <taxon>Autobranchia</taxon>
        <taxon>Pteriomorphia</taxon>
        <taxon>Mytilida</taxon>
        <taxon>Mytiloidea</taxon>
        <taxon>Mytilidae</taxon>
        <taxon>Mytilinae</taxon>
        <taxon>Mytilus</taxon>
    </lineage>
</organism>
<evidence type="ECO:0000313" key="2">
    <source>
        <dbReference type="Proteomes" id="UP000596742"/>
    </source>
</evidence>
<evidence type="ECO:0000313" key="1">
    <source>
        <dbReference type="EMBL" id="VDH99102.1"/>
    </source>
</evidence>
<sequence>MPTDRENYLFVACNDNNTIFVKQSLHSPAKVVLDSSDRMEGPMSIDYDLDNDELLVVNDNTRSIFLFKKK</sequence>
<comment type="caution">
    <text evidence="1">The sequence shown here is derived from an EMBL/GenBank/DDBJ whole genome shotgun (WGS) entry which is preliminary data.</text>
</comment>
<name>A0A8B6C3V5_MYTGA</name>
<reference evidence="1" key="1">
    <citation type="submission" date="2018-11" db="EMBL/GenBank/DDBJ databases">
        <authorList>
            <person name="Alioto T."/>
            <person name="Alioto T."/>
        </authorList>
    </citation>
    <scope>NUCLEOTIDE SEQUENCE</scope>
</reference>
<proteinExistence type="predicted"/>
<keyword evidence="2" id="KW-1185">Reference proteome</keyword>
<dbReference type="EMBL" id="UYJE01001098">
    <property type="protein sequence ID" value="VDH99102.1"/>
    <property type="molecule type" value="Genomic_DNA"/>
</dbReference>